<dbReference type="SMART" id="SM00278">
    <property type="entry name" value="HhH1"/>
    <property type="match status" value="3"/>
</dbReference>
<dbReference type="GO" id="GO:0003677">
    <property type="term" value="F:DNA binding"/>
    <property type="evidence" value="ECO:0007669"/>
    <property type="project" value="InterPro"/>
</dbReference>
<dbReference type="EMBL" id="DSBX01000168">
    <property type="protein sequence ID" value="HDQ99521.1"/>
    <property type="molecule type" value="Genomic_DNA"/>
</dbReference>
<dbReference type="InterPro" id="IPR037160">
    <property type="entry name" value="DNA_Pol_thumb_sf"/>
</dbReference>
<accession>A0A7V0T5W2</accession>
<sequence length="544" mass="60374">MITAAENVARMFDRIADALEMRSMCSDKLKGEPGFRVNAYRRAARVLREQTDELARLDADGRLRELPGIGAALAAKVREYLATGRMKKYDEAVADLPDELFRLLDLPGLGPKTLKLFHERLGVSDLAGLKAALEDPAVADLPGMGPDRITNLKRSVRLREMAGERMLLNEARELVERAVGHLCPLVAPDAVTPAGSYRRGRETVGDIDILVASDDPEVNLAQAAWGAALQYFTGSEDHNVRLRGIARRLGLKVSEYGVFRGEERIAGRTEEEVYAAVGLPCFPPELRENTGEFEAAEAGSLPELVRLEDIKADLHIHTNRSDGSAPLEAMMKGCRARGYTHAAVADHSVSAHYAGGLDRDRLLRHCDAVDEWNAKKRRPWLLKASEVDITRSGALDFPDDVLARLDLVVASVHQGFRHNVTERICAALAHPLVHIIGHPSGRIIGKRDGYAVDLDRVIECAARHRRILEINAFYGRLDLSDTWARKAREAGVRIAVNTDAHAIEDLDWMRYGLLTARRAWLEKKDVINTLSRTALLKLLRSMRD</sequence>
<dbReference type="EC" id="2.7.7.7" evidence="3"/>
<protein>
    <recommendedName>
        <fullName evidence="5">DNA polymerase beta</fullName>
        <ecNumber evidence="3">2.7.7.7</ecNumber>
        <ecNumber evidence="4">4.2.99.18</ecNumber>
    </recommendedName>
    <alternativeName>
        <fullName evidence="16">5'-deoxyribose-phosphate lyase</fullName>
    </alternativeName>
    <alternativeName>
        <fullName evidence="17">AP lyase</fullName>
    </alternativeName>
</protein>
<dbReference type="Pfam" id="PF14716">
    <property type="entry name" value="HHH_8"/>
    <property type="match status" value="1"/>
</dbReference>
<dbReference type="Gene3D" id="1.10.150.20">
    <property type="entry name" value="5' to 3' exonuclease, C-terminal subdomain"/>
    <property type="match status" value="1"/>
</dbReference>
<dbReference type="Pfam" id="PF14792">
    <property type="entry name" value="DNA_pol_B_palm"/>
    <property type="match status" value="1"/>
</dbReference>
<dbReference type="Gene3D" id="3.30.210.10">
    <property type="entry name" value="DNA polymerase, thumb domain"/>
    <property type="match status" value="1"/>
</dbReference>
<keyword evidence="9" id="KW-0548">Nucleotidyltransferase</keyword>
<dbReference type="InterPro" id="IPR028207">
    <property type="entry name" value="DNA_pol_B_palm_palm"/>
</dbReference>
<feature type="domain" description="Polymerase/histidinol phosphatase N-terminal" evidence="23">
    <location>
        <begin position="312"/>
        <end position="391"/>
    </location>
</feature>
<dbReference type="InterPro" id="IPR050243">
    <property type="entry name" value="PHP_phosphatase"/>
</dbReference>
<feature type="domain" description="Helix-hairpin-helix DNA-binding motif class 1" evidence="22">
    <location>
        <begin position="136"/>
        <end position="155"/>
    </location>
</feature>
<evidence type="ECO:0000256" key="19">
    <source>
        <dbReference type="ARBA" id="ARBA00044678"/>
    </source>
</evidence>
<dbReference type="GO" id="GO:0003887">
    <property type="term" value="F:DNA-directed DNA polymerase activity"/>
    <property type="evidence" value="ECO:0007669"/>
    <property type="project" value="UniProtKB-KW"/>
</dbReference>
<comment type="catalytic activity">
    <reaction evidence="18">
        <text>2'-deoxyribonucleotide-(2'-deoxyribose 5'-phosphate)-2'-deoxyribonucleotide-DNA = a 3'-end 2'-deoxyribonucleotide-(2,3-dehydro-2,3-deoxyribose 5'-phosphate)-DNA + a 5'-end 5'-phospho-2'-deoxyribonucleoside-DNA + H(+)</text>
        <dbReference type="Rhea" id="RHEA:66592"/>
        <dbReference type="Rhea" id="RHEA-COMP:13180"/>
        <dbReference type="Rhea" id="RHEA-COMP:16897"/>
        <dbReference type="Rhea" id="RHEA-COMP:17067"/>
        <dbReference type="ChEBI" id="CHEBI:15378"/>
        <dbReference type="ChEBI" id="CHEBI:136412"/>
        <dbReference type="ChEBI" id="CHEBI:157695"/>
        <dbReference type="ChEBI" id="CHEBI:167181"/>
        <dbReference type="EC" id="4.2.99.18"/>
    </reaction>
</comment>
<dbReference type="InterPro" id="IPR043519">
    <property type="entry name" value="NT_sf"/>
</dbReference>
<evidence type="ECO:0000256" key="5">
    <source>
        <dbReference type="ARBA" id="ARBA00020020"/>
    </source>
</evidence>
<evidence type="ECO:0000256" key="15">
    <source>
        <dbReference type="ARBA" id="ARBA00023204"/>
    </source>
</evidence>
<comment type="cofactor">
    <cofactor evidence="1">
        <name>Mg(2+)</name>
        <dbReference type="ChEBI" id="CHEBI:18420"/>
    </cofactor>
</comment>
<evidence type="ECO:0000259" key="23">
    <source>
        <dbReference type="SMART" id="SM00481"/>
    </source>
</evidence>
<keyword evidence="6" id="KW-0488">Methylation</keyword>
<evidence type="ECO:0000313" key="25">
    <source>
        <dbReference type="EMBL" id="HDQ99521.1"/>
    </source>
</evidence>
<comment type="catalytic activity">
    <reaction evidence="21">
        <text>DNA(n) + a 2'-deoxyribonucleoside 5'-triphosphate = DNA(n+1) + diphosphate</text>
        <dbReference type="Rhea" id="RHEA:22508"/>
        <dbReference type="Rhea" id="RHEA-COMP:17339"/>
        <dbReference type="Rhea" id="RHEA-COMP:17340"/>
        <dbReference type="ChEBI" id="CHEBI:33019"/>
        <dbReference type="ChEBI" id="CHEBI:61560"/>
        <dbReference type="ChEBI" id="CHEBI:173112"/>
        <dbReference type="EC" id="2.7.7.7"/>
    </reaction>
</comment>
<dbReference type="InterPro" id="IPR027421">
    <property type="entry name" value="DNA_pol_lamdba_lyase_dom_sf"/>
</dbReference>
<dbReference type="SUPFAM" id="SSF81301">
    <property type="entry name" value="Nucleotidyltransferase"/>
    <property type="match status" value="1"/>
</dbReference>
<dbReference type="InterPro" id="IPR003141">
    <property type="entry name" value="Pol/His_phosphatase_N"/>
</dbReference>
<dbReference type="InterPro" id="IPR002054">
    <property type="entry name" value="DNA-dir_DNA_pol_X"/>
</dbReference>
<dbReference type="InterPro" id="IPR029398">
    <property type="entry name" value="PolB_thumb"/>
</dbReference>
<dbReference type="Gene3D" id="3.20.20.140">
    <property type="entry name" value="Metal-dependent hydrolases"/>
    <property type="match status" value="1"/>
</dbReference>
<comment type="subcellular location">
    <subcellularLocation>
        <location evidence="2">Cytoplasm</location>
    </subcellularLocation>
</comment>
<evidence type="ECO:0000256" key="20">
    <source>
        <dbReference type="ARBA" id="ARBA00045548"/>
    </source>
</evidence>
<dbReference type="Pfam" id="PF14791">
    <property type="entry name" value="DNA_pol_B_thumb"/>
    <property type="match status" value="1"/>
</dbReference>
<name>A0A7V0T5W2_UNCW3</name>
<keyword evidence="15" id="KW-0234">DNA repair</keyword>
<evidence type="ECO:0000256" key="1">
    <source>
        <dbReference type="ARBA" id="ARBA00001946"/>
    </source>
</evidence>
<comment type="function">
    <text evidence="20">Repair polymerase that plays a key role in base-excision repair. During this process, the damaged base is excised by specific DNA glycosylases, the DNA backbone is nicked at the abasic site by an apurinic/apyrimidic (AP) endonuclease, and POLB removes 5'-deoxyribose-phosphate from the preincised AP site acting as a 5'-deoxyribose-phosphate lyase (5'-dRP lyase); through its DNA polymerase activity, it adds one nucleotide to the 3' end of the arising single-nucleotide gap. Conducts 'gap-filling' DNA synthesis in a stepwise distributive fashion rather than in a processive fashion as for other DNA polymerases. It is also able to cleave sugar-phosphate bonds 3' to an intact AP site, acting as an AP lyase.</text>
</comment>
<dbReference type="AlphaFoldDB" id="A0A7V0T5W2"/>
<dbReference type="SMART" id="SM00483">
    <property type="entry name" value="POLXc"/>
    <property type="match status" value="1"/>
</dbReference>
<gene>
    <name evidence="25" type="ORF">ENN51_04460</name>
</gene>
<evidence type="ECO:0000256" key="21">
    <source>
        <dbReference type="ARBA" id="ARBA00049244"/>
    </source>
</evidence>
<evidence type="ECO:0000256" key="16">
    <source>
        <dbReference type="ARBA" id="ARBA00035717"/>
    </source>
</evidence>
<dbReference type="Gene3D" id="1.10.150.110">
    <property type="entry name" value="DNA polymerase beta, N-terminal domain-like"/>
    <property type="match status" value="1"/>
</dbReference>
<comment type="catalytic activity">
    <reaction evidence="19">
        <text>a 5'-end 2'-deoxyribose-2'-deoxyribonucleotide-DNA = (2E,4S)-4-hydroxypenten-2-al-5-phosphate + a 5'-end 5'-phospho-2'-deoxyribonucleoside-DNA + H(+)</text>
        <dbReference type="Rhea" id="RHEA:76255"/>
        <dbReference type="Rhea" id="RHEA-COMP:13180"/>
        <dbReference type="Rhea" id="RHEA-COMP:18657"/>
        <dbReference type="ChEBI" id="CHEBI:15378"/>
        <dbReference type="ChEBI" id="CHEBI:136412"/>
        <dbReference type="ChEBI" id="CHEBI:195194"/>
        <dbReference type="ChEBI" id="CHEBI:195195"/>
    </reaction>
</comment>
<evidence type="ECO:0000256" key="10">
    <source>
        <dbReference type="ARBA" id="ARBA00022705"/>
    </source>
</evidence>
<dbReference type="GO" id="GO:0005829">
    <property type="term" value="C:cytosol"/>
    <property type="evidence" value="ECO:0007669"/>
    <property type="project" value="TreeGrafter"/>
</dbReference>
<keyword evidence="8" id="KW-0808">Transferase</keyword>
<evidence type="ECO:0000256" key="2">
    <source>
        <dbReference type="ARBA" id="ARBA00004496"/>
    </source>
</evidence>
<evidence type="ECO:0000256" key="12">
    <source>
        <dbReference type="ARBA" id="ARBA00022843"/>
    </source>
</evidence>
<dbReference type="InterPro" id="IPR022311">
    <property type="entry name" value="PolX-like"/>
</dbReference>
<dbReference type="PANTHER" id="PTHR36928">
    <property type="entry name" value="PHOSPHATASE YCDX-RELATED"/>
    <property type="match status" value="1"/>
</dbReference>
<evidence type="ECO:0000256" key="3">
    <source>
        <dbReference type="ARBA" id="ARBA00012417"/>
    </source>
</evidence>
<keyword evidence="7" id="KW-0237">DNA synthesis</keyword>
<dbReference type="InterPro" id="IPR002008">
    <property type="entry name" value="DNA_pol_X_beta-like"/>
</dbReference>
<evidence type="ECO:0000256" key="18">
    <source>
        <dbReference type="ARBA" id="ARBA00044632"/>
    </source>
</evidence>
<feature type="domain" description="DNA-directed DNA polymerase X" evidence="24">
    <location>
        <begin position="10"/>
        <end position="288"/>
    </location>
</feature>
<dbReference type="PANTHER" id="PTHR36928:SF1">
    <property type="entry name" value="PHOSPHATASE YCDX-RELATED"/>
    <property type="match status" value="1"/>
</dbReference>
<dbReference type="SMART" id="SM00481">
    <property type="entry name" value="POLIIIAc"/>
    <property type="match status" value="1"/>
</dbReference>
<keyword evidence="10" id="KW-0235">DNA replication</keyword>
<dbReference type="CDD" id="cd00141">
    <property type="entry name" value="NT_POLXc"/>
    <property type="match status" value="1"/>
</dbReference>
<evidence type="ECO:0000256" key="7">
    <source>
        <dbReference type="ARBA" id="ARBA00022634"/>
    </source>
</evidence>
<dbReference type="EC" id="4.2.99.18" evidence="4"/>
<dbReference type="InterPro" id="IPR016195">
    <property type="entry name" value="Pol/histidinol_Pase-like"/>
</dbReference>
<evidence type="ECO:0000256" key="11">
    <source>
        <dbReference type="ARBA" id="ARBA00022763"/>
    </source>
</evidence>
<feature type="domain" description="Helix-hairpin-helix DNA-binding motif class 1" evidence="22">
    <location>
        <begin position="61"/>
        <end position="80"/>
    </location>
</feature>
<evidence type="ECO:0000256" key="13">
    <source>
        <dbReference type="ARBA" id="ARBA00022932"/>
    </source>
</evidence>
<dbReference type="GO" id="GO:0006281">
    <property type="term" value="P:DNA repair"/>
    <property type="evidence" value="ECO:0007669"/>
    <property type="project" value="UniProtKB-KW"/>
</dbReference>
<keyword evidence="14" id="KW-0915">Sodium</keyword>
<proteinExistence type="predicted"/>
<dbReference type="InterPro" id="IPR003583">
    <property type="entry name" value="Hlx-hairpin-Hlx_DNA-bd_motif"/>
</dbReference>
<dbReference type="GO" id="GO:0008270">
    <property type="term" value="F:zinc ion binding"/>
    <property type="evidence" value="ECO:0007669"/>
    <property type="project" value="TreeGrafter"/>
</dbReference>
<organism evidence="25">
    <name type="scientific">candidate division WOR-3 bacterium</name>
    <dbReference type="NCBI Taxonomy" id="2052148"/>
    <lineage>
        <taxon>Bacteria</taxon>
        <taxon>Bacteria division WOR-3</taxon>
    </lineage>
</organism>
<evidence type="ECO:0000256" key="14">
    <source>
        <dbReference type="ARBA" id="ARBA00023053"/>
    </source>
</evidence>
<dbReference type="InterPro" id="IPR010996">
    <property type="entry name" value="HHH_MUS81"/>
</dbReference>
<reference evidence="25" key="1">
    <citation type="journal article" date="2020" name="mSystems">
        <title>Genome- and Community-Level Interaction Insights into Carbon Utilization and Element Cycling Functions of Hydrothermarchaeota in Hydrothermal Sediment.</title>
        <authorList>
            <person name="Zhou Z."/>
            <person name="Liu Y."/>
            <person name="Xu W."/>
            <person name="Pan J."/>
            <person name="Luo Z.H."/>
            <person name="Li M."/>
        </authorList>
    </citation>
    <scope>NUCLEOTIDE SEQUENCE [LARGE SCALE GENOMIC DNA]</scope>
    <source>
        <strain evidence="25">SpSt-1182</strain>
    </source>
</reference>
<evidence type="ECO:0000256" key="9">
    <source>
        <dbReference type="ARBA" id="ARBA00022695"/>
    </source>
</evidence>
<dbReference type="GO" id="GO:0042578">
    <property type="term" value="F:phosphoric ester hydrolase activity"/>
    <property type="evidence" value="ECO:0007669"/>
    <property type="project" value="TreeGrafter"/>
</dbReference>
<evidence type="ECO:0000256" key="6">
    <source>
        <dbReference type="ARBA" id="ARBA00022481"/>
    </source>
</evidence>
<dbReference type="Proteomes" id="UP000885672">
    <property type="component" value="Unassembled WGS sequence"/>
</dbReference>
<comment type="caution">
    <text evidence="25">The sequence shown here is derived from an EMBL/GenBank/DDBJ whole genome shotgun (WGS) entry which is preliminary data.</text>
</comment>
<dbReference type="Pfam" id="PF14520">
    <property type="entry name" value="HHH_5"/>
    <property type="match status" value="1"/>
</dbReference>
<dbReference type="PIRSF" id="PIRSF005047">
    <property type="entry name" value="UCP005047_YshC"/>
    <property type="match status" value="1"/>
</dbReference>
<dbReference type="SUPFAM" id="SSF89550">
    <property type="entry name" value="PHP domain-like"/>
    <property type="match status" value="1"/>
</dbReference>
<feature type="domain" description="Helix-hairpin-helix DNA-binding motif class 1" evidence="22">
    <location>
        <begin position="101"/>
        <end position="120"/>
    </location>
</feature>
<evidence type="ECO:0000256" key="17">
    <source>
        <dbReference type="ARBA" id="ARBA00035726"/>
    </source>
</evidence>
<evidence type="ECO:0000259" key="24">
    <source>
        <dbReference type="SMART" id="SM00483"/>
    </source>
</evidence>
<keyword evidence="12" id="KW-0832">Ubl conjugation</keyword>
<dbReference type="CDD" id="cd07436">
    <property type="entry name" value="PHP_PolX"/>
    <property type="match status" value="1"/>
</dbReference>
<keyword evidence="11" id="KW-0227">DNA damage</keyword>
<keyword evidence="13" id="KW-0239">DNA-directed DNA polymerase</keyword>
<evidence type="ECO:0000256" key="8">
    <source>
        <dbReference type="ARBA" id="ARBA00022679"/>
    </source>
</evidence>
<dbReference type="SUPFAM" id="SSF47802">
    <property type="entry name" value="DNA polymerase beta, N-terminal domain-like"/>
    <property type="match status" value="1"/>
</dbReference>
<dbReference type="InterPro" id="IPR047967">
    <property type="entry name" value="PolX_PHP"/>
</dbReference>
<dbReference type="GO" id="GO:0140078">
    <property type="term" value="F:class I DNA-(apurinic or apyrimidinic site) endonuclease activity"/>
    <property type="evidence" value="ECO:0007669"/>
    <property type="project" value="UniProtKB-EC"/>
</dbReference>
<dbReference type="Gene3D" id="3.30.460.10">
    <property type="entry name" value="Beta Polymerase, domain 2"/>
    <property type="match status" value="1"/>
</dbReference>
<evidence type="ECO:0000256" key="4">
    <source>
        <dbReference type="ARBA" id="ARBA00012720"/>
    </source>
</evidence>
<evidence type="ECO:0000259" key="22">
    <source>
        <dbReference type="SMART" id="SM00278"/>
    </source>
</evidence>
<dbReference type="PRINTS" id="PR00870">
    <property type="entry name" value="DNAPOLXBETA"/>
</dbReference>